<dbReference type="Pfam" id="PF22590">
    <property type="entry name" value="Cas3-like_C_2"/>
    <property type="match status" value="1"/>
</dbReference>
<protein>
    <submittedName>
        <fullName evidence="11">CRISPR-associated helicase Cas3</fullName>
    </submittedName>
</protein>
<dbReference type="GO" id="GO:0005524">
    <property type="term" value="F:ATP binding"/>
    <property type="evidence" value="ECO:0007669"/>
    <property type="project" value="UniProtKB-KW"/>
</dbReference>
<dbReference type="CDD" id="cd09641">
    <property type="entry name" value="Cas3''_I"/>
    <property type="match status" value="1"/>
</dbReference>
<dbReference type="GO" id="GO:0046872">
    <property type="term" value="F:metal ion binding"/>
    <property type="evidence" value="ECO:0007669"/>
    <property type="project" value="UniProtKB-KW"/>
</dbReference>
<dbReference type="InterPro" id="IPR027417">
    <property type="entry name" value="P-loop_NTPase"/>
</dbReference>
<gene>
    <name evidence="11" type="primary">cas3</name>
    <name evidence="11" type="ORF">TTHT_0178</name>
</gene>
<dbReference type="Gene3D" id="1.10.3210.30">
    <property type="match status" value="1"/>
</dbReference>
<evidence type="ECO:0000256" key="8">
    <source>
        <dbReference type="ARBA" id="ARBA00022840"/>
    </source>
</evidence>
<keyword evidence="8" id="KW-0067">ATP-binding</keyword>
<evidence type="ECO:0000259" key="10">
    <source>
        <dbReference type="PROSITE" id="PS51643"/>
    </source>
</evidence>
<keyword evidence="9" id="KW-0051">Antiviral defense</keyword>
<name>A0A7R6SYF5_9BACT</name>
<dbReference type="AlphaFoldDB" id="A0A7R6SYF5"/>
<dbReference type="PROSITE" id="PS51643">
    <property type="entry name" value="HD_CAS3"/>
    <property type="match status" value="1"/>
</dbReference>
<dbReference type="Gene3D" id="3.40.50.300">
    <property type="entry name" value="P-loop containing nucleotide triphosphate hydrolases"/>
    <property type="match status" value="2"/>
</dbReference>
<reference evidence="11 12" key="1">
    <citation type="journal article" date="2012" name="Extremophiles">
        <title>Thermotomaculum hydrothermale gen. nov., sp. nov., a novel heterotrophic thermophile within the phylum Acidobacteria from a deep-sea hydrothermal vent chimney in the Southern Okinawa Trough.</title>
        <authorList>
            <person name="Izumi H."/>
            <person name="Nunoura T."/>
            <person name="Miyazaki M."/>
            <person name="Mino S."/>
            <person name="Toki T."/>
            <person name="Takai K."/>
            <person name="Sako Y."/>
            <person name="Sawabe T."/>
            <person name="Nakagawa S."/>
        </authorList>
    </citation>
    <scope>NUCLEOTIDE SEQUENCE [LARGE SCALE GENOMIC DNA]</scope>
    <source>
        <strain evidence="11 12">AC55</strain>
    </source>
</reference>
<feature type="domain" description="HD Cas3-type" evidence="10">
    <location>
        <begin position="9"/>
        <end position="205"/>
    </location>
</feature>
<evidence type="ECO:0000313" key="11">
    <source>
        <dbReference type="EMBL" id="BBB31815.1"/>
    </source>
</evidence>
<dbReference type="Proteomes" id="UP000595564">
    <property type="component" value="Chromosome"/>
</dbReference>
<keyword evidence="3" id="KW-0540">Nuclease</keyword>
<dbReference type="EMBL" id="AP017470">
    <property type="protein sequence ID" value="BBB31815.1"/>
    <property type="molecule type" value="Genomic_DNA"/>
</dbReference>
<dbReference type="RefSeq" id="WP_201328148.1">
    <property type="nucleotide sequence ID" value="NZ_AP017470.1"/>
</dbReference>
<keyword evidence="5" id="KW-0547">Nucleotide-binding</keyword>
<organism evidence="11 12">
    <name type="scientific">Thermotomaculum hydrothermale</name>
    <dbReference type="NCBI Taxonomy" id="981385"/>
    <lineage>
        <taxon>Bacteria</taxon>
        <taxon>Pseudomonadati</taxon>
        <taxon>Acidobacteriota</taxon>
        <taxon>Holophagae</taxon>
        <taxon>Thermotomaculales</taxon>
        <taxon>Thermotomaculaceae</taxon>
        <taxon>Thermotomaculum</taxon>
    </lineage>
</organism>
<dbReference type="GO" id="GO:0003676">
    <property type="term" value="F:nucleic acid binding"/>
    <property type="evidence" value="ECO:0007669"/>
    <property type="project" value="InterPro"/>
</dbReference>
<evidence type="ECO:0000313" key="12">
    <source>
        <dbReference type="Proteomes" id="UP000595564"/>
    </source>
</evidence>
<accession>A0A7R6SYF5</accession>
<dbReference type="Pfam" id="PF00270">
    <property type="entry name" value="DEAD"/>
    <property type="match status" value="1"/>
</dbReference>
<dbReference type="GO" id="GO:0016787">
    <property type="term" value="F:hydrolase activity"/>
    <property type="evidence" value="ECO:0007669"/>
    <property type="project" value="UniProtKB-KW"/>
</dbReference>
<evidence type="ECO:0000256" key="5">
    <source>
        <dbReference type="ARBA" id="ARBA00022741"/>
    </source>
</evidence>
<keyword evidence="7" id="KW-0347">Helicase</keyword>
<evidence type="ECO:0000256" key="4">
    <source>
        <dbReference type="ARBA" id="ARBA00022723"/>
    </source>
</evidence>
<keyword evidence="4" id="KW-0479">Metal-binding</keyword>
<proteinExistence type="inferred from homology"/>
<dbReference type="NCBIfam" id="TIGR01596">
    <property type="entry name" value="cas3_HD"/>
    <property type="match status" value="1"/>
</dbReference>
<keyword evidence="12" id="KW-1185">Reference proteome</keyword>
<evidence type="ECO:0000256" key="1">
    <source>
        <dbReference type="ARBA" id="ARBA00006847"/>
    </source>
</evidence>
<evidence type="ECO:0000256" key="6">
    <source>
        <dbReference type="ARBA" id="ARBA00022801"/>
    </source>
</evidence>
<evidence type="ECO:0000256" key="9">
    <source>
        <dbReference type="ARBA" id="ARBA00023118"/>
    </source>
</evidence>
<dbReference type="InterPro" id="IPR011545">
    <property type="entry name" value="DEAD/DEAH_box_helicase_dom"/>
</dbReference>
<comment type="similarity">
    <text evidence="2">In the central section; belongs to the CRISPR-associated helicase Cas3 family.</text>
</comment>
<dbReference type="InterPro" id="IPR006474">
    <property type="entry name" value="Helicase_Cas3_CRISPR-ass_core"/>
</dbReference>
<sequence length="778" mass="92638">MDRIVFYSHRDPLVKLKDHLRDVSARAKKIYKSQKDFVKLQINQKIIENVCVAHDFGKYTTFFQNYIIKKIRDKKNRHFHGFISALFGAWLCKNKDYIPLIAYFVIKHHHGDLRNFEDDLNEGKNVENFQIFKEQIKDIRKNQKIIEKEYGFSIEEFLNEYENVFKTLQDLSFKLFECENQETRIEVYFTILYLYSLLIDSDKKSAAKVDEFKRKSIPKDILERYRKIKNWDNPEKRIDKLRNKLYYEIKRKIENLKEIPNISTITAPTGLGKTFLNLEVALNYRDKLKQKPRIIYSLPFVSIIDQTYKFYDEILTRTLRKEYLNNQNVYLLQHHHLADTKYKGEREEKPVSESLLLTESWDSEIILTTFVQFLHSVIAFKNSFLKKFHNIAGSIIILDEVQAVDIGYWKAIGIVLKKLSELLGCKIIFSTATKPLIIDEYIEMVENQDEYFKSPVLKRTKLIPKIEETKTIDEFTDYFLKNLDNTINSYLVVFNTIKSSIEFFEKIKNLNKKNYIICYLSTNIIPLQRKVRIKKISNMLKRNEKLIVVSTQVIEAGVDLDFQKVYRDMAPLDSIIQVAGRCNRNNKIELGDVEIHRLYDLNMNREFSKMIYGSTTLSLSGKILRNEYTEDNYINLINKYFSGIQKNESFEKSDRVLKGIEKLKFYGENNCIANDFKVIEELPIYQDLFIEINNTAKRIYEKFEKEIIEEKDFIKRLENYHKLKVKFKKYIISVPKDFLKYAINIEIFPKIPLENLEDYYDKDGYGFKRTKEEDVLIW</sequence>
<evidence type="ECO:0000256" key="3">
    <source>
        <dbReference type="ARBA" id="ARBA00022722"/>
    </source>
</evidence>
<comment type="similarity">
    <text evidence="1">In the N-terminal section; belongs to the CRISPR-associated nuclease Cas3-HD family.</text>
</comment>
<dbReference type="NCBIfam" id="TIGR01587">
    <property type="entry name" value="cas3_core"/>
    <property type="match status" value="1"/>
</dbReference>
<dbReference type="InterPro" id="IPR038257">
    <property type="entry name" value="CRISPR-assoc_Cas3_HD_sf"/>
</dbReference>
<dbReference type="InterPro" id="IPR006483">
    <property type="entry name" value="CRISPR-assoc_Cas3_HD"/>
</dbReference>
<keyword evidence="6" id="KW-0378">Hydrolase</keyword>
<dbReference type="GO" id="GO:0004386">
    <property type="term" value="F:helicase activity"/>
    <property type="evidence" value="ECO:0007669"/>
    <property type="project" value="UniProtKB-KW"/>
</dbReference>
<dbReference type="InterPro" id="IPR054712">
    <property type="entry name" value="Cas3-like_dom"/>
</dbReference>
<dbReference type="GO" id="GO:0004518">
    <property type="term" value="F:nuclease activity"/>
    <property type="evidence" value="ECO:0007669"/>
    <property type="project" value="UniProtKB-KW"/>
</dbReference>
<dbReference type="SUPFAM" id="SSF52540">
    <property type="entry name" value="P-loop containing nucleoside triphosphate hydrolases"/>
    <property type="match status" value="1"/>
</dbReference>
<evidence type="ECO:0000256" key="7">
    <source>
        <dbReference type="ARBA" id="ARBA00022806"/>
    </source>
</evidence>
<dbReference type="CDD" id="cd17930">
    <property type="entry name" value="DEXHc_cas3"/>
    <property type="match status" value="1"/>
</dbReference>
<dbReference type="GO" id="GO:0051607">
    <property type="term" value="P:defense response to virus"/>
    <property type="evidence" value="ECO:0007669"/>
    <property type="project" value="UniProtKB-KW"/>
</dbReference>
<evidence type="ECO:0000256" key="2">
    <source>
        <dbReference type="ARBA" id="ARBA00009046"/>
    </source>
</evidence>
<dbReference type="KEGG" id="thyd:TTHT_0178"/>